<dbReference type="Gene3D" id="3.40.50.1820">
    <property type="entry name" value="alpha/beta hydrolase"/>
    <property type="match status" value="1"/>
</dbReference>
<accession>A0ABY1K2X0</accession>
<organism evidence="3 4">
    <name type="scientific">Paenibacillus macquariensis</name>
    <dbReference type="NCBI Taxonomy" id="948756"/>
    <lineage>
        <taxon>Bacteria</taxon>
        <taxon>Bacillati</taxon>
        <taxon>Bacillota</taxon>
        <taxon>Bacilli</taxon>
        <taxon>Bacillales</taxon>
        <taxon>Paenibacillaceae</taxon>
        <taxon>Paenibacillus</taxon>
    </lineage>
</organism>
<gene>
    <name evidence="3" type="ORF">SAMN05421578_108118</name>
</gene>
<evidence type="ECO:0000313" key="3">
    <source>
        <dbReference type="EMBL" id="SIR18907.1"/>
    </source>
</evidence>
<evidence type="ECO:0000313" key="4">
    <source>
        <dbReference type="Proteomes" id="UP000186666"/>
    </source>
</evidence>
<keyword evidence="4" id="KW-1185">Reference proteome</keyword>
<proteinExistence type="inferred from homology"/>
<dbReference type="PANTHER" id="PTHR11487">
    <property type="entry name" value="THIOESTERASE"/>
    <property type="match status" value="1"/>
</dbReference>
<protein>
    <submittedName>
        <fullName evidence="3">Surfactin synthase thioesterase subunit</fullName>
    </submittedName>
</protein>
<feature type="domain" description="Thioesterase" evidence="2">
    <location>
        <begin position="2"/>
        <end position="227"/>
    </location>
</feature>
<sequence length="242" mass="28150">MKLICLPYAGAHVNVFADLEKYLKQSPLDIKVVSLEYAGHGRRFSEKAYDSIHDNARNLYEYLVDSLDPSEELMLLGYSMGSIVAYEVAQLLLKQGFLVTKLMFMAATPPHKIQIEKEDYLNDDELLERCQIYGLIKENQFASQQMRKLFLPTLRSDIISVNKYNMINLYQCHSFDERIDIAIFQGKEDMSVSSVKHWSDITEREIRYYDYPAGHFFFYEYQEAVNQDIVSFISDVQDSLLA</sequence>
<comment type="similarity">
    <text evidence="1">Belongs to the thioesterase family.</text>
</comment>
<name>A0ABY1K2X0_9BACL</name>
<dbReference type="InterPro" id="IPR029058">
    <property type="entry name" value="AB_hydrolase_fold"/>
</dbReference>
<dbReference type="Pfam" id="PF00975">
    <property type="entry name" value="Thioesterase"/>
    <property type="match status" value="1"/>
</dbReference>
<dbReference type="InterPro" id="IPR012223">
    <property type="entry name" value="TEII"/>
</dbReference>
<dbReference type="Proteomes" id="UP000186666">
    <property type="component" value="Unassembled WGS sequence"/>
</dbReference>
<dbReference type="EMBL" id="FTNK01000008">
    <property type="protein sequence ID" value="SIR18907.1"/>
    <property type="molecule type" value="Genomic_DNA"/>
</dbReference>
<comment type="caution">
    <text evidence="3">The sequence shown here is derived from an EMBL/GenBank/DDBJ whole genome shotgun (WGS) entry which is preliminary data.</text>
</comment>
<dbReference type="InterPro" id="IPR001031">
    <property type="entry name" value="Thioesterase"/>
</dbReference>
<evidence type="ECO:0000256" key="1">
    <source>
        <dbReference type="ARBA" id="ARBA00007169"/>
    </source>
</evidence>
<evidence type="ECO:0000259" key="2">
    <source>
        <dbReference type="Pfam" id="PF00975"/>
    </source>
</evidence>
<reference evidence="3 4" key="1">
    <citation type="submission" date="2017-01" db="EMBL/GenBank/DDBJ databases">
        <authorList>
            <person name="Varghese N."/>
            <person name="Submissions S."/>
        </authorList>
    </citation>
    <scope>NUCLEOTIDE SEQUENCE [LARGE SCALE GENOMIC DNA]</scope>
    <source>
        <strain evidence="3 4">ATCC 23464</strain>
    </source>
</reference>
<dbReference type="PANTHER" id="PTHR11487:SF0">
    <property type="entry name" value="S-ACYL FATTY ACID SYNTHASE THIOESTERASE, MEDIUM CHAIN"/>
    <property type="match status" value="1"/>
</dbReference>
<dbReference type="SUPFAM" id="SSF53474">
    <property type="entry name" value="alpha/beta-Hydrolases"/>
    <property type="match status" value="1"/>
</dbReference>
<dbReference type="RefSeq" id="WP_068579495.1">
    <property type="nucleotide sequence ID" value="NZ_FTNK01000008.1"/>
</dbReference>